<dbReference type="AlphaFoldDB" id="A0AAV7M1M7"/>
<proteinExistence type="predicted"/>
<protein>
    <submittedName>
        <fullName evidence="1">Uncharacterized protein</fullName>
    </submittedName>
</protein>
<evidence type="ECO:0000313" key="2">
    <source>
        <dbReference type="Proteomes" id="UP001066276"/>
    </source>
</evidence>
<evidence type="ECO:0000313" key="1">
    <source>
        <dbReference type="EMBL" id="KAJ1097650.1"/>
    </source>
</evidence>
<dbReference type="EMBL" id="JANPWB010000014">
    <property type="protein sequence ID" value="KAJ1097650.1"/>
    <property type="molecule type" value="Genomic_DNA"/>
</dbReference>
<organism evidence="1 2">
    <name type="scientific">Pleurodeles waltl</name>
    <name type="common">Iberian ribbed newt</name>
    <dbReference type="NCBI Taxonomy" id="8319"/>
    <lineage>
        <taxon>Eukaryota</taxon>
        <taxon>Metazoa</taxon>
        <taxon>Chordata</taxon>
        <taxon>Craniata</taxon>
        <taxon>Vertebrata</taxon>
        <taxon>Euteleostomi</taxon>
        <taxon>Amphibia</taxon>
        <taxon>Batrachia</taxon>
        <taxon>Caudata</taxon>
        <taxon>Salamandroidea</taxon>
        <taxon>Salamandridae</taxon>
        <taxon>Pleurodelinae</taxon>
        <taxon>Pleurodeles</taxon>
    </lineage>
</organism>
<reference evidence="1" key="1">
    <citation type="journal article" date="2022" name="bioRxiv">
        <title>Sequencing and chromosome-scale assembly of the giantPleurodeles waltlgenome.</title>
        <authorList>
            <person name="Brown T."/>
            <person name="Elewa A."/>
            <person name="Iarovenko S."/>
            <person name="Subramanian E."/>
            <person name="Araus A.J."/>
            <person name="Petzold A."/>
            <person name="Susuki M."/>
            <person name="Suzuki K.-i.T."/>
            <person name="Hayashi T."/>
            <person name="Toyoda A."/>
            <person name="Oliveira C."/>
            <person name="Osipova E."/>
            <person name="Leigh N.D."/>
            <person name="Simon A."/>
            <person name="Yun M.H."/>
        </authorList>
    </citation>
    <scope>NUCLEOTIDE SEQUENCE</scope>
    <source>
        <strain evidence="1">20211129_DDA</strain>
        <tissue evidence="1">Liver</tissue>
    </source>
</reference>
<name>A0AAV7M1M7_PLEWA</name>
<keyword evidence="2" id="KW-1185">Reference proteome</keyword>
<sequence>MRSGKNRLLIVNKPWKKPPVLSEGSPVNNTTELKPPQAPISTLFPFLKDSMAAIYTISDDASALPSPIVPIKRSSAPEVSGVRTSHQMILAAKQVPKLTPLNHGNPVFSKTTETVAQIHRSSATIKDNLHLLSPTHAPAQTPVAISPSAVNSVKQPVLSLHTN</sequence>
<comment type="caution">
    <text evidence="1">The sequence shown here is derived from an EMBL/GenBank/DDBJ whole genome shotgun (WGS) entry which is preliminary data.</text>
</comment>
<accession>A0AAV7M1M7</accession>
<gene>
    <name evidence="1" type="ORF">NDU88_002767</name>
</gene>
<dbReference type="Proteomes" id="UP001066276">
    <property type="component" value="Chromosome 10"/>
</dbReference>